<proteinExistence type="predicted"/>
<gene>
    <name evidence="4" type="ORF">DSL64_09210</name>
</gene>
<dbReference type="Gene3D" id="1.10.10.10">
    <property type="entry name" value="Winged helix-like DNA-binding domain superfamily/Winged helix DNA-binding domain"/>
    <property type="match status" value="1"/>
</dbReference>
<feature type="transmembrane region" description="Helical" evidence="2">
    <location>
        <begin position="757"/>
        <end position="777"/>
    </location>
</feature>
<dbReference type="InterPro" id="IPR015943">
    <property type="entry name" value="WD40/YVTN_repeat-like_dom_sf"/>
</dbReference>
<dbReference type="Gene3D" id="2.130.10.10">
    <property type="entry name" value="YVTN repeat-like/Quinoprotein amine dehydrogenase"/>
    <property type="match status" value="2"/>
</dbReference>
<dbReference type="InterPro" id="IPR011123">
    <property type="entry name" value="Y_Y_Y"/>
</dbReference>
<dbReference type="InterPro" id="IPR013783">
    <property type="entry name" value="Ig-like_fold"/>
</dbReference>
<keyword evidence="5" id="KW-1185">Reference proteome</keyword>
<dbReference type="InterPro" id="IPR036388">
    <property type="entry name" value="WH-like_DNA-bd_sf"/>
</dbReference>
<keyword evidence="2" id="KW-0472">Membrane</keyword>
<comment type="caution">
    <text evidence="4">The sequence shown here is derived from an EMBL/GenBank/DDBJ whole genome shotgun (WGS) entry which is preliminary data.</text>
</comment>
<dbReference type="GO" id="GO:0003677">
    <property type="term" value="F:DNA binding"/>
    <property type="evidence" value="ECO:0007669"/>
    <property type="project" value="InterPro"/>
</dbReference>
<reference evidence="4 5" key="1">
    <citation type="submission" date="2018-07" db="EMBL/GenBank/DDBJ databases">
        <title>Dyadobacter roseus sp. nov., isolated from rose rhizosphere soil.</title>
        <authorList>
            <person name="Chen L."/>
        </authorList>
    </citation>
    <scope>NUCLEOTIDE SEQUENCE [LARGE SCALE GENOMIC DNA]</scope>
    <source>
        <strain evidence="4 5">RS19</strain>
    </source>
</reference>
<keyword evidence="2" id="KW-0812">Transmembrane</keyword>
<dbReference type="EMBL" id="QNUL01000005">
    <property type="protein sequence ID" value="REA62424.1"/>
    <property type="molecule type" value="Genomic_DNA"/>
</dbReference>
<dbReference type="SUPFAM" id="SSF50998">
    <property type="entry name" value="Quinoprotein alcohol dehydrogenase-like"/>
    <property type="match status" value="1"/>
</dbReference>
<dbReference type="Gene3D" id="2.60.40.10">
    <property type="entry name" value="Immunoglobulins"/>
    <property type="match status" value="1"/>
</dbReference>
<accession>A0A3D8YD81</accession>
<evidence type="ECO:0000259" key="3">
    <source>
        <dbReference type="Pfam" id="PF07495"/>
    </source>
</evidence>
<dbReference type="InterPro" id="IPR016032">
    <property type="entry name" value="Sig_transdc_resp-reg_C-effctor"/>
</dbReference>
<dbReference type="Pfam" id="PF07495">
    <property type="entry name" value="Y_Y_Y"/>
    <property type="match status" value="1"/>
</dbReference>
<dbReference type="OrthoDB" id="9806995at2"/>
<organism evidence="4 5">
    <name type="scientific">Dyadobacter luteus</name>
    <dbReference type="NCBI Taxonomy" id="2259619"/>
    <lineage>
        <taxon>Bacteria</taxon>
        <taxon>Pseudomonadati</taxon>
        <taxon>Bacteroidota</taxon>
        <taxon>Cytophagia</taxon>
        <taxon>Cytophagales</taxon>
        <taxon>Spirosomataceae</taxon>
        <taxon>Dyadobacter</taxon>
    </lineage>
</organism>
<dbReference type="RefSeq" id="WP_115830455.1">
    <property type="nucleotide sequence ID" value="NZ_QNUL01000005.1"/>
</dbReference>
<name>A0A3D8YD81_9BACT</name>
<dbReference type="InterPro" id="IPR011047">
    <property type="entry name" value="Quinoprotein_ADH-like_sf"/>
</dbReference>
<sequence length="963" mass="110367">MNSLDCGYQKSQHTCHFQTKPGYGLTLLLLFTFFSIVRAQETPPLVNFLPSAYKAHQQNWDIDQGKNNIMYVANSDGLLQYDGASWKLFPLPDRQIVRTTLCDEVEEHIATGKTGLASTQKKTRIYVGGYSEFGYWQEDHTGSLIYHSLSKAAKFASLKTEEIWHILKTPKYIYFQSFSKIYRYDGKALNEIKSPGNFMFMRYVNQRLLVQVIGKGLYELKENRWAPVPGTESLAGAVVSSILPFSGNKILITTTKHGLYTYENQVMQPWTIPLSADLKKNIVNKAILIGQDSSYALGTIQKGIYIISKTGELKYHFSKENGLQNNTILALTTDNRNHLWAAMDQGIDLISISSPVISFQTNDNPLGSTYAAAIWNGNLYVGSNNGVFVKKWRSAEPFHSIPGLGGQTWFLRVIDNQLICGHNDATYRIETNGIHKISNVTGGWTLIPVKSGQDTLLLQGSYAGLYVYKKDKKRIWTYAHQVKGIPPLPIRHIVQDRDGSFWLANAYKGLYHAKLNNTLDSAISWKEFQSPSEIPSEFSVELHKKDGLVQIRSGGKYFQPDRNAKLLPLKTHESNPDEPFKVREGIDGEWFKVFPNRVEYYTKSGGKQDLELTLVRNSETIIPLSYSTYFFCLENGYAILDRLIPTSQTTETSIPAVRRVSNLRNPEEVFGINNNIILPSEVRSIRIAYALPVFGQNLQFKYRLKGLSEQWSEWTDLTSVDFTNLESGSYVFEVRSNLNDTIGQYEFTVAPYWRETLFAKILFWTTLVIILIALLLYQERRLEKHRQKLLLEQEEKLRQQRLSSERKIMEIQNENLQSEIKNKSQQISNVAINVVRKNEILEEIRDELKQVKLDMGVQFPNIHYQKLLNSIERNVAGKEDWQLFEDNFEEIHEQFFKRLRTICPAISPSELRLAACLRMNLSTKEMAPALGISIRGVEIKRYRLRKKLGLDLDSNLSQYMMDI</sequence>
<evidence type="ECO:0000313" key="4">
    <source>
        <dbReference type="EMBL" id="REA62424.1"/>
    </source>
</evidence>
<evidence type="ECO:0000256" key="2">
    <source>
        <dbReference type="SAM" id="Phobius"/>
    </source>
</evidence>
<dbReference type="SUPFAM" id="SSF46894">
    <property type="entry name" value="C-terminal effector domain of the bipartite response regulators"/>
    <property type="match status" value="1"/>
</dbReference>
<protein>
    <submittedName>
        <fullName evidence="4">LuxR family transcriptional regulator</fullName>
    </submittedName>
</protein>
<keyword evidence="1" id="KW-0175">Coiled coil</keyword>
<dbReference type="Proteomes" id="UP000256373">
    <property type="component" value="Unassembled WGS sequence"/>
</dbReference>
<dbReference type="GO" id="GO:0006355">
    <property type="term" value="P:regulation of DNA-templated transcription"/>
    <property type="evidence" value="ECO:0007669"/>
    <property type="project" value="InterPro"/>
</dbReference>
<evidence type="ECO:0000256" key="1">
    <source>
        <dbReference type="SAM" id="Coils"/>
    </source>
</evidence>
<evidence type="ECO:0000313" key="5">
    <source>
        <dbReference type="Proteomes" id="UP000256373"/>
    </source>
</evidence>
<dbReference type="AlphaFoldDB" id="A0A3D8YD81"/>
<keyword evidence="2" id="KW-1133">Transmembrane helix</keyword>
<feature type="domain" description="Two component regulator three Y" evidence="3">
    <location>
        <begin position="695"/>
        <end position="746"/>
    </location>
</feature>
<feature type="coiled-coil region" evidence="1">
    <location>
        <begin position="794"/>
        <end position="854"/>
    </location>
</feature>